<evidence type="ECO:0000313" key="1">
    <source>
        <dbReference type="EMBL" id="QJA53771.1"/>
    </source>
</evidence>
<reference evidence="1" key="1">
    <citation type="submission" date="2020-03" db="EMBL/GenBank/DDBJ databases">
        <title>The deep terrestrial virosphere.</title>
        <authorList>
            <person name="Holmfeldt K."/>
            <person name="Nilsson E."/>
            <person name="Simone D."/>
            <person name="Lopez-Fernandez M."/>
            <person name="Wu X."/>
            <person name="de Brujin I."/>
            <person name="Lundin D."/>
            <person name="Andersson A."/>
            <person name="Bertilsson S."/>
            <person name="Dopson M."/>
        </authorList>
    </citation>
    <scope>NUCLEOTIDE SEQUENCE</scope>
    <source>
        <strain evidence="2">MM415B02682</strain>
        <strain evidence="1">TM448A03947</strain>
    </source>
</reference>
<proteinExistence type="predicted"/>
<protein>
    <submittedName>
        <fullName evidence="1">Uncharacterized protein</fullName>
    </submittedName>
</protein>
<name>A0A6H2A289_9ZZZZ</name>
<organism evidence="1">
    <name type="scientific">viral metagenome</name>
    <dbReference type="NCBI Taxonomy" id="1070528"/>
    <lineage>
        <taxon>unclassified sequences</taxon>
        <taxon>metagenomes</taxon>
        <taxon>organismal metagenomes</taxon>
    </lineage>
</organism>
<sequence>MGTKVRKNEVLDSILAGTGFSSKTKSLLTYFNSGITPRMGSIIIVSSGIKKINKEDILAFAIWLTNRIWNHGSHFPYNIFQYENYRAIGVDKEKLLKIYKRMKPATIKRWKEAIELIDNYKK</sequence>
<accession>A0A6H2A289</accession>
<dbReference type="EMBL" id="MT144449">
    <property type="protein sequence ID" value="QJA53771.1"/>
    <property type="molecule type" value="Genomic_DNA"/>
</dbReference>
<dbReference type="EMBL" id="MT142805">
    <property type="protein sequence ID" value="QJA88809.1"/>
    <property type="molecule type" value="Genomic_DNA"/>
</dbReference>
<evidence type="ECO:0000313" key="2">
    <source>
        <dbReference type="EMBL" id="QJA88809.1"/>
    </source>
</evidence>
<dbReference type="AlphaFoldDB" id="A0A6H2A289"/>
<gene>
    <name evidence="2" type="ORF">MM415B02682_0007</name>
    <name evidence="1" type="ORF">TM448A03947_0011</name>
</gene>